<evidence type="ECO:0000313" key="3">
    <source>
        <dbReference type="EMBL" id="MBW4769389.1"/>
    </source>
</evidence>
<evidence type="ECO:0000256" key="2">
    <source>
        <dbReference type="SAM" id="SignalP"/>
    </source>
</evidence>
<name>A0ABS6YCU8_9BACT</name>
<feature type="chain" id="PRO_5046859055" description="Lipoprotein" evidence="2">
    <location>
        <begin position="22"/>
        <end position="453"/>
    </location>
</feature>
<evidence type="ECO:0000256" key="1">
    <source>
        <dbReference type="SAM" id="MobiDB-lite"/>
    </source>
</evidence>
<sequence length="453" mass="48385">MKKFFYLMMAFAVTASTLTSCEDVPSPYDNPNNKKQEVTPSQANGSGTEADPYNVAALNAHLKSLKADSATAETFVKGKVVAIKELQTSGFGNATYYISDDGTTTGQLYIYRSLDLDNKKFTDANAIKVGDEVVIRGQFVNYKGNTPETVPNKSYLYSINGNKQHGTTPTTPTTKVGEGTEASPYNVATMVAHLTSLKADSATAEMFVKGKIVSIKELQTSGFGNATYYISDDGTATGQLTIFRSLDLDNKKFTDANAIKVGDEVVIRGQFVNYKGNTPETVTNKSYLYSINGKKQHDSNPTPTPPTPAAEAVVISGNTLTLNNTTATAGTETLNVDLNAIGLTETSDLSNITLSDGSVLSFSANGQTTTPKFFAKSKGIRLYANNTFTLKGKKAIAKIVITCDVFQGTNYTGNTTATVSFTGNDATYTNTLVGATKGGVQLRLQSISITYVQ</sequence>
<organism evidence="3 4">
    <name type="scientific">Hoylesella nanceiensis</name>
    <dbReference type="NCBI Taxonomy" id="425941"/>
    <lineage>
        <taxon>Bacteria</taxon>
        <taxon>Pseudomonadati</taxon>
        <taxon>Bacteroidota</taxon>
        <taxon>Bacteroidia</taxon>
        <taxon>Bacteroidales</taxon>
        <taxon>Prevotellaceae</taxon>
        <taxon>Hoylesella</taxon>
    </lineage>
</organism>
<evidence type="ECO:0000313" key="4">
    <source>
        <dbReference type="Proteomes" id="UP000788426"/>
    </source>
</evidence>
<proteinExistence type="predicted"/>
<dbReference type="Proteomes" id="UP000788426">
    <property type="component" value="Unassembled WGS sequence"/>
</dbReference>
<evidence type="ECO:0008006" key="5">
    <source>
        <dbReference type="Google" id="ProtNLM"/>
    </source>
</evidence>
<dbReference type="RefSeq" id="WP_219481282.1">
    <property type="nucleotide sequence ID" value="NZ_JAHXCT010000004.1"/>
</dbReference>
<keyword evidence="4" id="KW-1185">Reference proteome</keyword>
<protein>
    <recommendedName>
        <fullName evidence="5">Lipoprotein</fullName>
    </recommendedName>
</protein>
<feature type="compositionally biased region" description="Polar residues" evidence="1">
    <location>
        <begin position="38"/>
        <end position="47"/>
    </location>
</feature>
<dbReference type="PROSITE" id="PS51257">
    <property type="entry name" value="PROKAR_LIPOPROTEIN"/>
    <property type="match status" value="1"/>
</dbReference>
<feature type="signal peptide" evidence="2">
    <location>
        <begin position="1"/>
        <end position="21"/>
    </location>
</feature>
<gene>
    <name evidence="3" type="ORF">KZO38_06390</name>
</gene>
<accession>A0ABS6YCU8</accession>
<dbReference type="EMBL" id="JAHXCT010000004">
    <property type="protein sequence ID" value="MBW4769389.1"/>
    <property type="molecule type" value="Genomic_DNA"/>
</dbReference>
<feature type="region of interest" description="Disordered" evidence="1">
    <location>
        <begin position="24"/>
        <end position="50"/>
    </location>
</feature>
<keyword evidence="2" id="KW-0732">Signal</keyword>
<comment type="caution">
    <text evidence="3">The sequence shown here is derived from an EMBL/GenBank/DDBJ whole genome shotgun (WGS) entry which is preliminary data.</text>
</comment>
<reference evidence="3 4" key="1">
    <citation type="submission" date="2021-07" db="EMBL/GenBank/DDBJ databases">
        <title>Genomic diversity and antimicrobial resistance of Prevotella spp. isolated from chronic lung disease airways.</title>
        <authorList>
            <person name="Webb K.A."/>
            <person name="Olagoke O.S."/>
            <person name="Baird T."/>
            <person name="Neill J."/>
            <person name="Pham A."/>
            <person name="Wells T.J."/>
            <person name="Ramsay K.A."/>
            <person name="Bell S.C."/>
            <person name="Sarovich D.S."/>
            <person name="Price E.P."/>
        </authorList>
    </citation>
    <scope>NUCLEOTIDE SEQUENCE [LARGE SCALE GENOMIC DNA]</scope>
    <source>
        <strain evidence="3 4">SCHI0011.S.12</strain>
    </source>
</reference>